<accession>A0A1H6DD65</accession>
<dbReference type="Proteomes" id="UP000236729">
    <property type="component" value="Unassembled WGS sequence"/>
</dbReference>
<feature type="transmembrane region" description="Helical" evidence="1">
    <location>
        <begin position="85"/>
        <end position="107"/>
    </location>
</feature>
<reference evidence="4 5" key="1">
    <citation type="submission" date="2016-10" db="EMBL/GenBank/DDBJ databases">
        <authorList>
            <person name="Varghese N."/>
            <person name="Submissions S."/>
        </authorList>
    </citation>
    <scope>NUCLEOTIDE SEQUENCE [LARGE SCALE GENOMIC DNA]</scope>
    <source>
        <strain evidence="5">ATCC 20501</strain>
        <strain evidence="3 4">CGMCC 4.3529</strain>
    </source>
</reference>
<evidence type="ECO:0000313" key="4">
    <source>
        <dbReference type="Proteomes" id="UP000199690"/>
    </source>
</evidence>
<reference evidence="2" key="2">
    <citation type="submission" date="2016-10" db="EMBL/GenBank/DDBJ databases">
        <authorList>
            <person name="de Groot N.N."/>
        </authorList>
    </citation>
    <scope>NUCLEOTIDE SEQUENCE [LARGE SCALE GENOMIC DNA]</scope>
    <source>
        <strain evidence="2">ATCC 20501</strain>
    </source>
</reference>
<keyword evidence="1" id="KW-0812">Transmembrane</keyword>
<keyword evidence="1" id="KW-0472">Membrane</keyword>
<dbReference type="Proteomes" id="UP000199690">
    <property type="component" value="Unassembled WGS sequence"/>
</dbReference>
<keyword evidence="4" id="KW-1185">Reference proteome</keyword>
<proteinExistence type="predicted"/>
<feature type="transmembrane region" description="Helical" evidence="1">
    <location>
        <begin position="148"/>
        <end position="168"/>
    </location>
</feature>
<keyword evidence="1" id="KW-1133">Transmembrane helix</keyword>
<sequence length="213" mass="22123">MSDPVEHYVADLAATLRGPARAKARMVDEIRDGLAETIAAHSDHGLPHEQAVERALREFGTVEELVPSCQQELTIAQTRLTAAKLVIVVGFLIACGHVVWTVGGWQLPAAAQIMIGIAATAATLAAAAFAATGFLTRWVPAPEGLPTLVGWASSTASVAMPFAALALATTSPLDSTWPSIALTAVVAVGSHVVLAASARTCRECARLPVEEPS</sequence>
<accession>A0A1I1ZBZ4</accession>
<evidence type="ECO:0000313" key="5">
    <source>
        <dbReference type="Proteomes" id="UP000236729"/>
    </source>
</evidence>
<dbReference type="AlphaFoldDB" id="A0A1H6DD65"/>
<protein>
    <submittedName>
        <fullName evidence="2">Uncharacterized protein</fullName>
    </submittedName>
</protein>
<dbReference type="InterPro" id="IPR047928">
    <property type="entry name" value="Perm_prefix_1"/>
</dbReference>
<feature type="transmembrane region" description="Helical" evidence="1">
    <location>
        <begin position="180"/>
        <end position="198"/>
    </location>
</feature>
<dbReference type="EMBL" id="FNVB01000006">
    <property type="protein sequence ID" value="SEG83210.1"/>
    <property type="molecule type" value="Genomic_DNA"/>
</dbReference>
<organism evidence="2 5">
    <name type="scientific">Saccharopolyspora kobensis</name>
    <dbReference type="NCBI Taxonomy" id="146035"/>
    <lineage>
        <taxon>Bacteria</taxon>
        <taxon>Bacillati</taxon>
        <taxon>Actinomycetota</taxon>
        <taxon>Actinomycetes</taxon>
        <taxon>Pseudonocardiales</taxon>
        <taxon>Pseudonocardiaceae</taxon>
        <taxon>Saccharopolyspora</taxon>
    </lineage>
</organism>
<dbReference type="EMBL" id="FOME01000010">
    <property type="protein sequence ID" value="SFE29256.1"/>
    <property type="molecule type" value="Genomic_DNA"/>
</dbReference>
<gene>
    <name evidence="2" type="ORF">SAMN02982929_04216</name>
    <name evidence="3" type="ORF">SAMN05216506_110133</name>
</gene>
<evidence type="ECO:0000256" key="1">
    <source>
        <dbReference type="SAM" id="Phobius"/>
    </source>
</evidence>
<evidence type="ECO:0000313" key="3">
    <source>
        <dbReference type="EMBL" id="SFE29256.1"/>
    </source>
</evidence>
<dbReference type="NCBIfam" id="NF038403">
    <property type="entry name" value="perm_prefix_1"/>
    <property type="match status" value="1"/>
</dbReference>
<dbReference type="RefSeq" id="WP_093356133.1">
    <property type="nucleotide sequence ID" value="NZ_FNVB01000006.1"/>
</dbReference>
<feature type="transmembrane region" description="Helical" evidence="1">
    <location>
        <begin position="113"/>
        <end position="136"/>
    </location>
</feature>
<name>A0A1H6DD65_9PSEU</name>
<evidence type="ECO:0000313" key="2">
    <source>
        <dbReference type="EMBL" id="SEG83210.1"/>
    </source>
</evidence>